<dbReference type="eggNOG" id="ENOG502QSCB">
    <property type="taxonomic scope" value="Eukaryota"/>
</dbReference>
<dbReference type="GO" id="GO:1904158">
    <property type="term" value="P:axonemal central apparatus assembly"/>
    <property type="evidence" value="ECO:0007669"/>
    <property type="project" value="TreeGrafter"/>
</dbReference>
<proteinExistence type="predicted"/>
<protein>
    <recommendedName>
        <fullName evidence="4">Sperm-associated antigen 17</fullName>
    </recommendedName>
</protein>
<sequence length="1528" mass="178084">MSEGNEEIGNMILTESRKESVNTEIKMLFRMDDSGSFQIIVESSNNEEGVINDDIWTCMVVMLTEAYLEYESDVQIFKIFNGCRPVIEVITPRDVEMAFTEFKKRWNTKNQSSGVESGSKSTSKKGTNISNNSEEKTVKKSDSMSKRELNINSKDDDNPKRSRKKKKLVLSKANYGYDRLDAKTRISLGIKQHILSIREKELNQKEVTEAKSIEKSSKSKGRYKGSKEKISKLKIHDEPKCGPNKYFVLIGFYDNNIIAKLINLNVPLIGIICYGEDNVENILDKYEEESFLQDHNRIRLYQFWFDLLELTKSTRFRNELNDFAVMACIQPNFLKSTEGELSFHEKGSMIYNYLTRVLYELAKTYRKYIHYINTSNEISSPLSEKLLANEFIYYNQMMESVPLEYITVEYILHCLVEHTVSEEELLTETDLLSYETVSTECDRSSEPLIINNKNKIKKSSFNIVPDMNEISMNLYSHMPYSYLINYLNGDLYQSTKIKFQFNFLMKYLGENTGTEKFQLFIHQILFSQMYYAIHLSVDEIALEEEQEKLDYTLLNMENVTSFNEQLNKERTTTIADRQSLLDEIENPKVKREFDLFKLESFLNCKEITNLKHFFIEDNEFLLYMFVEDLKKCELLQSLQRALNKHTNMYFLPSLGTDSVLAFFHNDFNKYGLSSNDVEGSLRTAVGFRDYFLYVRKEISGWLLSQKEIIDAVNSDRKNTVLTVREDFKISEIAPYPCPNKVLGIDAAYCNNSGYNLYNVSDSYVSTKEKSTTFYSTDGVILNVKHSKWANLYSYLSIILKSFSATITYHYVTNDSDNLFSEEELHFNVSLKNGTIITCIQKLRNENPDLLVHEKNKIKPETSKLFPKIFMNEKSEAELTIINDEYNFDITLPTGLKIEVRYNRDYIKQYYLEGSKTAKEIEDEECRNYIRNGTVIIFYKNDIIHILYSNGSKVEINRVVKRTITIEEKLSELDMEKVNHLPVKAKHHNKRSANEKGINKEGVRITEKEIYNPVEIKIFGWAGQYVHIMFDIIFDFSYLHKMRIAQDKNQVIIKKTDGTSSLYTDEGALSVTYPNGIIIVSEIIEEDTTFITADEEETDKPNDQDDLEVKDFQKILTTYIIPSYKKLHSGVTMDGINALENFFLTSLNQSTFSKVKTPDEEENKLENNKDLLNKTTLDKLEESTKTQKQISKNVEKKKGGNISKNLSLFENLKIKYCVHHPLFANIKFKDNDENWIIELPDDTSIITGKRSSSIITDNTSIIVRKQEVKIFSNKSKTDQRITLSSINLRKNFIDPTDIWITEDSKGRSFLVNSEGKMRYFVNEEDEPQTFSPIQTKLYNRFYVIRPDLSGYEFIHLRDNRSALSKYDEIKENESKTQRYSCSNIYSINSYKIFKNKSELYKTRLENPVKNSNITLQDFGEYFSQPKNWIFDVPILQSTGEKMPIESIKKPLVVIYRKVKDVSIDYQSYYEKLVKAIAKIGSIKQYLYERFDNNTIFCKQKKTRKRLVRDYKEILGFIGAVNFTPENKDK</sequence>
<dbReference type="GO" id="GO:0005576">
    <property type="term" value="C:extracellular region"/>
    <property type="evidence" value="ECO:0007669"/>
    <property type="project" value="GOC"/>
</dbReference>
<evidence type="ECO:0000313" key="3">
    <source>
        <dbReference type="Proteomes" id="UP000015103"/>
    </source>
</evidence>
<reference evidence="2" key="1">
    <citation type="submission" date="2015-05" db="UniProtKB">
        <authorList>
            <consortium name="EnsemblMetazoa"/>
        </authorList>
    </citation>
    <scope>IDENTIFICATION</scope>
</reference>
<dbReference type="VEuPathDB" id="VectorBase:RPRC013430"/>
<organism evidence="2 3">
    <name type="scientific">Rhodnius prolixus</name>
    <name type="common">Triatomid bug</name>
    <dbReference type="NCBI Taxonomy" id="13249"/>
    <lineage>
        <taxon>Eukaryota</taxon>
        <taxon>Metazoa</taxon>
        <taxon>Ecdysozoa</taxon>
        <taxon>Arthropoda</taxon>
        <taxon>Hexapoda</taxon>
        <taxon>Insecta</taxon>
        <taxon>Pterygota</taxon>
        <taxon>Neoptera</taxon>
        <taxon>Paraneoptera</taxon>
        <taxon>Hemiptera</taxon>
        <taxon>Heteroptera</taxon>
        <taxon>Panheteroptera</taxon>
        <taxon>Cimicomorpha</taxon>
        <taxon>Reduviidae</taxon>
        <taxon>Triatominae</taxon>
        <taxon>Rhodnius</taxon>
    </lineage>
</organism>
<evidence type="ECO:0008006" key="4">
    <source>
        <dbReference type="Google" id="ProtNLM"/>
    </source>
</evidence>
<dbReference type="EMBL" id="ACPB03020545">
    <property type="status" value="NOT_ANNOTATED_CDS"/>
    <property type="molecule type" value="Genomic_DNA"/>
</dbReference>
<dbReference type="GO" id="GO:0003351">
    <property type="term" value="P:epithelial cilium movement involved in extracellular fluid movement"/>
    <property type="evidence" value="ECO:0007669"/>
    <property type="project" value="TreeGrafter"/>
</dbReference>
<dbReference type="Proteomes" id="UP000015103">
    <property type="component" value="Unassembled WGS sequence"/>
</dbReference>
<keyword evidence="3" id="KW-1185">Reference proteome</keyword>
<feature type="compositionally biased region" description="Basic and acidic residues" evidence="1">
    <location>
        <begin position="133"/>
        <end position="160"/>
    </location>
</feature>
<dbReference type="InterPro" id="IPR026173">
    <property type="entry name" value="SPAG17"/>
</dbReference>
<name>T1IAV9_RHOPR</name>
<dbReference type="PANTHER" id="PTHR21963">
    <property type="entry name" value="PF6"/>
    <property type="match status" value="1"/>
</dbReference>
<dbReference type="OMA" id="TDIWITE"/>
<evidence type="ECO:0000313" key="2">
    <source>
        <dbReference type="EnsemblMetazoa" id="RPRC013430-PA"/>
    </source>
</evidence>
<feature type="compositionally biased region" description="Low complexity" evidence="1">
    <location>
        <begin position="112"/>
        <end position="132"/>
    </location>
</feature>
<accession>T1IAV9</accession>
<dbReference type="EnsemblMetazoa" id="RPRC013430-RA">
    <property type="protein sequence ID" value="RPRC013430-PA"/>
    <property type="gene ID" value="RPRC013430"/>
</dbReference>
<dbReference type="STRING" id="13249.T1IAV9"/>
<dbReference type="InParanoid" id="T1IAV9"/>
<feature type="region of interest" description="Disordered" evidence="1">
    <location>
        <begin position="110"/>
        <end position="167"/>
    </location>
</feature>
<dbReference type="HOGENOM" id="CLU_247403_0_0_1"/>
<evidence type="ECO:0000256" key="1">
    <source>
        <dbReference type="SAM" id="MobiDB-lite"/>
    </source>
</evidence>
<dbReference type="GO" id="GO:1990716">
    <property type="term" value="C:axonemal central apparatus"/>
    <property type="evidence" value="ECO:0007669"/>
    <property type="project" value="TreeGrafter"/>
</dbReference>
<dbReference type="PANTHER" id="PTHR21963:SF1">
    <property type="entry name" value="SPERM-ASSOCIATED ANTIGEN 17"/>
    <property type="match status" value="1"/>
</dbReference>